<keyword evidence="9" id="KW-1133">Transmembrane helix</keyword>
<dbReference type="GO" id="GO:0008083">
    <property type="term" value="F:growth factor activity"/>
    <property type="evidence" value="ECO:0007669"/>
    <property type="project" value="TreeGrafter"/>
</dbReference>
<dbReference type="EMBL" id="JAGFMF010011608">
    <property type="protein sequence ID" value="KAG8519421.1"/>
    <property type="molecule type" value="Genomic_DNA"/>
</dbReference>
<feature type="disulfide bond" evidence="6">
    <location>
        <begin position="988"/>
        <end position="1005"/>
    </location>
</feature>
<dbReference type="GO" id="GO:0007173">
    <property type="term" value="P:epidermal growth factor receptor signaling pathway"/>
    <property type="evidence" value="ECO:0007669"/>
    <property type="project" value="TreeGrafter"/>
</dbReference>
<feature type="disulfide bond" evidence="6">
    <location>
        <begin position="1007"/>
        <end position="1016"/>
    </location>
</feature>
<evidence type="ECO:0000256" key="10">
    <source>
        <dbReference type="SAM" id="SignalP"/>
    </source>
</evidence>
<keyword evidence="2 10" id="KW-0732">Signal</keyword>
<dbReference type="InterPro" id="IPR018097">
    <property type="entry name" value="EGF_Ca-bd_CS"/>
</dbReference>
<evidence type="ECO:0000256" key="3">
    <source>
        <dbReference type="ARBA" id="ARBA00022737"/>
    </source>
</evidence>
<dbReference type="GO" id="GO:0060070">
    <property type="term" value="P:canonical Wnt signaling pathway"/>
    <property type="evidence" value="ECO:0007669"/>
    <property type="project" value="TreeGrafter"/>
</dbReference>
<dbReference type="AlphaFoldDB" id="A0A8J6AHA8"/>
<dbReference type="Gene3D" id="2.120.10.30">
    <property type="entry name" value="TolB, C-terminal domain"/>
    <property type="match status" value="2"/>
</dbReference>
<dbReference type="PROSITE" id="PS01187">
    <property type="entry name" value="EGF_CA"/>
    <property type="match status" value="2"/>
</dbReference>
<dbReference type="PANTHER" id="PTHR46513:SF5">
    <property type="entry name" value="PRO-EPIDERMAL GROWTH FACTOR"/>
    <property type="match status" value="1"/>
</dbReference>
<dbReference type="GO" id="GO:0008284">
    <property type="term" value="P:positive regulation of cell population proliferation"/>
    <property type="evidence" value="ECO:0007669"/>
    <property type="project" value="TreeGrafter"/>
</dbReference>
<dbReference type="GO" id="GO:0005886">
    <property type="term" value="C:plasma membrane"/>
    <property type="evidence" value="ECO:0007669"/>
    <property type="project" value="TreeGrafter"/>
</dbReference>
<comment type="caution">
    <text evidence="6">Lacks conserved residue(s) required for the propagation of feature annotation.</text>
</comment>
<gene>
    <name evidence="12" type="ORF">J0S82_008814</name>
</gene>
<evidence type="ECO:0000256" key="9">
    <source>
        <dbReference type="SAM" id="Phobius"/>
    </source>
</evidence>
<feature type="repeat" description="LDL-receptor class B" evidence="7">
    <location>
        <begin position="571"/>
        <end position="613"/>
    </location>
</feature>
<keyword evidence="9" id="KW-0812">Transmembrane</keyword>
<dbReference type="GO" id="GO:0042813">
    <property type="term" value="F:Wnt receptor activity"/>
    <property type="evidence" value="ECO:0007669"/>
    <property type="project" value="TreeGrafter"/>
</dbReference>
<dbReference type="FunFam" id="2.120.10.30:FF:000036">
    <property type="entry name" value="Pro-epidermal growth factor"/>
    <property type="match status" value="1"/>
</dbReference>
<dbReference type="SMART" id="SM00181">
    <property type="entry name" value="EGF"/>
    <property type="match status" value="8"/>
</dbReference>
<dbReference type="InterPro" id="IPR011042">
    <property type="entry name" value="6-blade_b-propeller_TolB-like"/>
</dbReference>
<feature type="chain" id="PRO_5035226687" evidence="10">
    <location>
        <begin position="24"/>
        <end position="1099"/>
    </location>
</feature>
<evidence type="ECO:0000256" key="5">
    <source>
        <dbReference type="ARBA" id="ARBA00023180"/>
    </source>
</evidence>
<evidence type="ECO:0000256" key="8">
    <source>
        <dbReference type="SAM" id="MobiDB-lite"/>
    </source>
</evidence>
<feature type="domain" description="EGF-like" evidence="11">
    <location>
        <begin position="836"/>
        <end position="874"/>
    </location>
</feature>
<keyword evidence="13" id="KW-1185">Reference proteome</keyword>
<evidence type="ECO:0000313" key="13">
    <source>
        <dbReference type="Proteomes" id="UP000700334"/>
    </source>
</evidence>
<name>A0A8J6AHA8_GALPY</name>
<feature type="region of interest" description="Disordered" evidence="8">
    <location>
        <begin position="795"/>
        <end position="822"/>
    </location>
</feature>
<dbReference type="GO" id="GO:0005509">
    <property type="term" value="F:calcium ion binding"/>
    <property type="evidence" value="ECO:0007669"/>
    <property type="project" value="InterPro"/>
</dbReference>
<dbReference type="Gene3D" id="2.10.25.10">
    <property type="entry name" value="Laminin"/>
    <property type="match status" value="7"/>
</dbReference>
<dbReference type="GO" id="GO:0043410">
    <property type="term" value="P:positive regulation of MAPK cascade"/>
    <property type="evidence" value="ECO:0007669"/>
    <property type="project" value="TreeGrafter"/>
</dbReference>
<dbReference type="PROSITE" id="PS00010">
    <property type="entry name" value="ASX_HYDROXYL"/>
    <property type="match status" value="1"/>
</dbReference>
<feature type="domain" description="EGF-like" evidence="11">
    <location>
        <begin position="976"/>
        <end position="1017"/>
    </location>
</feature>
<evidence type="ECO:0000256" key="7">
    <source>
        <dbReference type="PROSITE-ProRule" id="PRU00461"/>
    </source>
</evidence>
<dbReference type="InterPro" id="IPR049883">
    <property type="entry name" value="NOTCH1_EGF-like"/>
</dbReference>
<dbReference type="PROSITE" id="PS01186">
    <property type="entry name" value="EGF_2"/>
    <property type="match status" value="3"/>
</dbReference>
<dbReference type="OrthoDB" id="4062651at2759"/>
<feature type="transmembrane region" description="Helical" evidence="9">
    <location>
        <begin position="1035"/>
        <end position="1059"/>
    </location>
</feature>
<dbReference type="InterPro" id="IPR000152">
    <property type="entry name" value="EGF-type_Asp/Asn_hydroxyl_site"/>
</dbReference>
<dbReference type="FunFam" id="2.10.25.10:FF:000254">
    <property type="entry name" value="Pro-epidermal growth factor"/>
    <property type="match status" value="1"/>
</dbReference>
<evidence type="ECO:0000256" key="2">
    <source>
        <dbReference type="ARBA" id="ARBA00022729"/>
    </source>
</evidence>
<keyword evidence="3" id="KW-0677">Repeat</keyword>
<proteinExistence type="predicted"/>
<evidence type="ECO:0000259" key="11">
    <source>
        <dbReference type="PROSITE" id="PS50026"/>
    </source>
</evidence>
<evidence type="ECO:0000256" key="4">
    <source>
        <dbReference type="ARBA" id="ARBA00023157"/>
    </source>
</evidence>
<comment type="caution">
    <text evidence="12">The sequence shown here is derived from an EMBL/GenBank/DDBJ whole genome shotgun (WGS) entry which is preliminary data.</text>
</comment>
<dbReference type="PROSITE" id="PS50026">
    <property type="entry name" value="EGF_3"/>
    <property type="match status" value="3"/>
</dbReference>
<dbReference type="Pfam" id="PF00058">
    <property type="entry name" value="Ldl_recept_b"/>
    <property type="match status" value="3"/>
</dbReference>
<dbReference type="InterPro" id="IPR009030">
    <property type="entry name" value="Growth_fac_rcpt_cys_sf"/>
</dbReference>
<keyword evidence="1 6" id="KW-0245">EGF-like domain</keyword>
<keyword evidence="5" id="KW-0325">Glycoprotein</keyword>
<reference evidence="12" key="1">
    <citation type="journal article" date="2021" name="Evol. Appl.">
        <title>The genome of the Pyrenean desman and the effects of bottlenecks and inbreeding on the genomic landscape of an endangered species.</title>
        <authorList>
            <person name="Escoda L."/>
            <person name="Castresana J."/>
        </authorList>
    </citation>
    <scope>NUCLEOTIDE SEQUENCE</scope>
    <source>
        <strain evidence="12">IBE-C5619</strain>
    </source>
</reference>
<feature type="repeat" description="LDL-receptor class B" evidence="7">
    <location>
        <begin position="614"/>
        <end position="657"/>
    </location>
</feature>
<dbReference type="InterPro" id="IPR050778">
    <property type="entry name" value="Cueball_EGF_LRP_Nidogen"/>
</dbReference>
<dbReference type="CDD" id="cd00054">
    <property type="entry name" value="EGF_CA"/>
    <property type="match status" value="3"/>
</dbReference>
<feature type="non-terminal residue" evidence="12">
    <location>
        <position position="1"/>
    </location>
</feature>
<feature type="repeat" description="LDL-receptor class B" evidence="7">
    <location>
        <begin position="658"/>
        <end position="700"/>
    </location>
</feature>
<sequence length="1099" mass="120277">FKPVGMQLLLLVLLPVVFRFSCAGLSAPQRWNCPGSPLEGGTLACVGPAPFLIFSHGNSIFRIDPEGTNYEKLASDAGLSGIMDLHYSEERIYWVDLEKQLLQRVFVNGTRKEKVCDIEKNVSGMAINWINEEFIWLSKQEGIITVTDMNGNNSRVLLSALKHPANVAVDPVQRFIFWSSEAPGSLHRAGLNGKGVKTLLEMAEKVAAVSLDLLEKRLFWTQHSVVGSTSQIRSCDYNGGSIRFHKHLTQHHLFSMSLFGDRIFYSTWKKNTIWMANKHTGKDMVRMRLRPSPVPPGGIKVMHPLVQPKADGNTWVSDQNRCKLKSSNCSDSVCRPDPGPPGCSCTEGYVLSPDASSCDDINECASWKHGCALGCKNTPGAYYCTCPAGLVLLPDGKQCHPLASCPNNASECSHGCLLTPRGPTCFCPEGSVLEADGKTCTGCSSPDNGGCSQLCLPLSPVSWECGCFPGYNLQLDKKSCAASGPQPFLLLANSENIQHMCFDGTEYGVLLSQQMGTVLALDHDPVENKVYFAHAALGWIERANLDGSQRERLTEEAVGVPEALALDWINRKLYWTDRGNSLIEGSDLHGRHRQVVMKEHVSQPRGIAVHPMARRLFWTDVGLYPRIESSSLEGSGRRIIASSGLVWPSGLAIDYLADRLYWCDAEQAVIEMAHLDGSGRQRLPQDDVGYPFALAVFEDHLWFSDWTRPSIIRVNKRTGKNRVRVQGSMLRPSSLVVVHPLAKPGADPCLHQNGGCEHVCEQRFGTARCLCREGFLKAPDGKACVALSGHQTPAVGREAELSNPVTPSSLSSTGREREDNVTESQRELVAEIMVSEDEDCGRGACGPHAQCVSEGEATVCRCWTGFAGDGHVCSDIDECGEPVSPCPPASSTCVNTEGSYVCRCSDGYRGDEGRCVDIDECQLGTHTCGENATCTNTEGNYTCTRASSLSEPGHMYPGASPPAPVTEQRGNSVRRLHQDCPASHDGYCLNGGLCVYFETIHEYACKCPAGYIGSRCEYLNVWDMRRAGHWRQLDITLLVVCVLLLVLLLLLGLGAVYFYRTQRQLMKMPKNPYEAWSREASGRGPVDTAAVTSPCPQPQ</sequence>
<evidence type="ECO:0000313" key="12">
    <source>
        <dbReference type="EMBL" id="KAG8519421.1"/>
    </source>
</evidence>
<keyword evidence="4 6" id="KW-1015">Disulfide bond</keyword>
<dbReference type="SMART" id="SM00179">
    <property type="entry name" value="EGF_CA"/>
    <property type="match status" value="5"/>
</dbReference>
<dbReference type="SMART" id="SM00135">
    <property type="entry name" value="LY"/>
    <property type="match status" value="8"/>
</dbReference>
<feature type="signal peptide" evidence="10">
    <location>
        <begin position="1"/>
        <end position="23"/>
    </location>
</feature>
<evidence type="ECO:0000256" key="6">
    <source>
        <dbReference type="PROSITE-ProRule" id="PRU00076"/>
    </source>
</evidence>
<dbReference type="SUPFAM" id="SSF57196">
    <property type="entry name" value="EGF/Laminin"/>
    <property type="match status" value="1"/>
</dbReference>
<feature type="domain" description="EGF-like" evidence="11">
    <location>
        <begin position="875"/>
        <end position="916"/>
    </location>
</feature>
<dbReference type="PANTHER" id="PTHR46513">
    <property type="entry name" value="VITELLOGENIN RECEPTOR-LIKE PROTEIN-RELATED-RELATED"/>
    <property type="match status" value="1"/>
</dbReference>
<dbReference type="InterPro" id="IPR001881">
    <property type="entry name" value="EGF-like_Ca-bd_dom"/>
</dbReference>
<accession>A0A8J6AHA8</accession>
<organism evidence="12 13">
    <name type="scientific">Galemys pyrenaicus</name>
    <name type="common">Iberian desman</name>
    <name type="synonym">Pyrenean desman</name>
    <dbReference type="NCBI Taxonomy" id="202257"/>
    <lineage>
        <taxon>Eukaryota</taxon>
        <taxon>Metazoa</taxon>
        <taxon>Chordata</taxon>
        <taxon>Craniata</taxon>
        <taxon>Vertebrata</taxon>
        <taxon>Euteleostomi</taxon>
        <taxon>Mammalia</taxon>
        <taxon>Eutheria</taxon>
        <taxon>Laurasiatheria</taxon>
        <taxon>Eulipotyphla</taxon>
        <taxon>Talpidae</taxon>
        <taxon>Galemys</taxon>
    </lineage>
</organism>
<keyword evidence="9" id="KW-0472">Membrane</keyword>
<dbReference type="FunFam" id="2.10.25.10:FF:000038">
    <property type="entry name" value="Fibrillin 2"/>
    <property type="match status" value="2"/>
</dbReference>
<dbReference type="GO" id="GO:0017147">
    <property type="term" value="F:Wnt-protein binding"/>
    <property type="evidence" value="ECO:0007669"/>
    <property type="project" value="TreeGrafter"/>
</dbReference>
<dbReference type="SUPFAM" id="SSF63825">
    <property type="entry name" value="YWTD domain"/>
    <property type="match status" value="2"/>
</dbReference>
<dbReference type="Pfam" id="PF07645">
    <property type="entry name" value="EGF_CA"/>
    <property type="match status" value="3"/>
</dbReference>
<dbReference type="Pfam" id="PF00008">
    <property type="entry name" value="EGF"/>
    <property type="match status" value="2"/>
</dbReference>
<dbReference type="PROSITE" id="PS51120">
    <property type="entry name" value="LDLRB"/>
    <property type="match status" value="4"/>
</dbReference>
<feature type="region of interest" description="Disordered" evidence="8">
    <location>
        <begin position="1076"/>
        <end position="1099"/>
    </location>
</feature>
<dbReference type="Proteomes" id="UP000700334">
    <property type="component" value="Unassembled WGS sequence"/>
</dbReference>
<dbReference type="InterPro" id="IPR000033">
    <property type="entry name" value="LDLR_classB_rpt"/>
</dbReference>
<feature type="repeat" description="LDL-receptor class B" evidence="7">
    <location>
        <begin position="528"/>
        <end position="570"/>
    </location>
</feature>
<feature type="non-terminal residue" evidence="12">
    <location>
        <position position="1099"/>
    </location>
</feature>
<dbReference type="FunFam" id="2.10.25.10:FF:000010">
    <property type="entry name" value="Pro-epidermal growth factor"/>
    <property type="match status" value="1"/>
</dbReference>
<dbReference type="PROSITE" id="PS00022">
    <property type="entry name" value="EGF_1"/>
    <property type="match status" value="1"/>
</dbReference>
<dbReference type="SUPFAM" id="SSF57184">
    <property type="entry name" value="Growth factor receptor domain"/>
    <property type="match status" value="3"/>
</dbReference>
<protein>
    <submittedName>
        <fullName evidence="12">Pro-epidermal growth factor</fullName>
    </submittedName>
</protein>
<evidence type="ECO:0000256" key="1">
    <source>
        <dbReference type="ARBA" id="ARBA00022536"/>
    </source>
</evidence>
<dbReference type="FunFam" id="2.120.10.30:FF:000028">
    <property type="entry name" value="Pro-epidermal growth factor"/>
    <property type="match status" value="1"/>
</dbReference>
<feature type="compositionally biased region" description="Polar residues" evidence="8">
    <location>
        <begin position="803"/>
        <end position="813"/>
    </location>
</feature>
<dbReference type="InterPro" id="IPR000742">
    <property type="entry name" value="EGF"/>
</dbReference>